<gene>
    <name evidence="1" type="ORF">RCOM_0027540</name>
</gene>
<proteinExistence type="predicted"/>
<dbReference type="Proteomes" id="UP000008311">
    <property type="component" value="Unassembled WGS sequence"/>
</dbReference>
<dbReference type="InParanoid" id="B9T9Y3"/>
<sequence>MASVLPQFERFSGEALQAMRQWITSASGAAVVRVFLRNRKHSGITASVSTAIIWYALKYATLAASHDFGLQRHRAGRGAPVPERRQRRGECGDVLAEMLVVDLGLLGNAREALMRIGHVLAQIGFDTGEEVEQLIALGGRKPGQCGVACSGAGSFHLREDRRGLGGQVELYGAAIIGVGAAFNPARAFQAIDQPRQ</sequence>
<organism evidence="1 2">
    <name type="scientific">Ricinus communis</name>
    <name type="common">Castor bean</name>
    <dbReference type="NCBI Taxonomy" id="3988"/>
    <lineage>
        <taxon>Eukaryota</taxon>
        <taxon>Viridiplantae</taxon>
        <taxon>Streptophyta</taxon>
        <taxon>Embryophyta</taxon>
        <taxon>Tracheophyta</taxon>
        <taxon>Spermatophyta</taxon>
        <taxon>Magnoliopsida</taxon>
        <taxon>eudicotyledons</taxon>
        <taxon>Gunneridae</taxon>
        <taxon>Pentapetalae</taxon>
        <taxon>rosids</taxon>
        <taxon>fabids</taxon>
        <taxon>Malpighiales</taxon>
        <taxon>Euphorbiaceae</taxon>
        <taxon>Acalyphoideae</taxon>
        <taxon>Acalypheae</taxon>
        <taxon>Ricinus</taxon>
    </lineage>
</organism>
<protein>
    <submittedName>
        <fullName evidence="1">Uncharacterized protein</fullName>
    </submittedName>
</protein>
<keyword evidence="2" id="KW-1185">Reference proteome</keyword>
<dbReference type="EMBL" id="EQ975492">
    <property type="protein sequence ID" value="EEF27334.1"/>
    <property type="molecule type" value="Genomic_DNA"/>
</dbReference>
<dbReference type="AlphaFoldDB" id="B9T9Y3"/>
<reference evidence="2" key="1">
    <citation type="journal article" date="2010" name="Nat. Biotechnol.">
        <title>Draft genome sequence of the oilseed species Ricinus communis.</title>
        <authorList>
            <person name="Chan A.P."/>
            <person name="Crabtree J."/>
            <person name="Zhao Q."/>
            <person name="Lorenzi H."/>
            <person name="Orvis J."/>
            <person name="Puiu D."/>
            <person name="Melake-Berhan A."/>
            <person name="Jones K.M."/>
            <person name="Redman J."/>
            <person name="Chen G."/>
            <person name="Cahoon E.B."/>
            <person name="Gedil M."/>
            <person name="Stanke M."/>
            <person name="Haas B.J."/>
            <person name="Wortman J.R."/>
            <person name="Fraser-Liggett C.M."/>
            <person name="Ravel J."/>
            <person name="Rabinowicz P.D."/>
        </authorList>
    </citation>
    <scope>NUCLEOTIDE SEQUENCE [LARGE SCALE GENOMIC DNA]</scope>
    <source>
        <strain evidence="2">cv. Hale</strain>
    </source>
</reference>
<name>B9T9Y3_RICCO</name>
<evidence type="ECO:0000313" key="2">
    <source>
        <dbReference type="Proteomes" id="UP000008311"/>
    </source>
</evidence>
<accession>B9T9Y3</accession>
<evidence type="ECO:0000313" key="1">
    <source>
        <dbReference type="EMBL" id="EEF27334.1"/>
    </source>
</evidence>